<evidence type="ECO:0000313" key="2">
    <source>
        <dbReference type="EMBL" id="MFM9653606.1"/>
    </source>
</evidence>
<name>A0ABW9J030_STRGJ</name>
<protein>
    <recommendedName>
        <fullName evidence="4">Serine/threonine protein kinase</fullName>
    </recommendedName>
</protein>
<evidence type="ECO:0008006" key="4">
    <source>
        <dbReference type="Google" id="ProtNLM"/>
    </source>
</evidence>
<feature type="region of interest" description="Disordered" evidence="1">
    <location>
        <begin position="60"/>
        <end position="82"/>
    </location>
</feature>
<accession>A0ABW9J030</accession>
<proteinExistence type="predicted"/>
<gene>
    <name evidence="2" type="ORF">ACKI1S_47015</name>
</gene>
<dbReference type="EMBL" id="JBJVNE010000099">
    <property type="protein sequence ID" value="MFM9653606.1"/>
    <property type="molecule type" value="Genomic_DNA"/>
</dbReference>
<dbReference type="Proteomes" id="UP001631993">
    <property type="component" value="Unassembled WGS sequence"/>
</dbReference>
<comment type="caution">
    <text evidence="2">The sequence shown here is derived from an EMBL/GenBank/DDBJ whole genome shotgun (WGS) entry which is preliminary data.</text>
</comment>
<keyword evidence="3" id="KW-1185">Reference proteome</keyword>
<organism evidence="2 3">
    <name type="scientific">Streptomyces galilaeus</name>
    <dbReference type="NCBI Taxonomy" id="33899"/>
    <lineage>
        <taxon>Bacteria</taxon>
        <taxon>Bacillati</taxon>
        <taxon>Actinomycetota</taxon>
        <taxon>Actinomycetes</taxon>
        <taxon>Kitasatosporales</taxon>
        <taxon>Streptomycetaceae</taxon>
        <taxon>Streptomyces</taxon>
    </lineage>
</organism>
<feature type="non-terminal residue" evidence="2">
    <location>
        <position position="1"/>
    </location>
</feature>
<evidence type="ECO:0000313" key="3">
    <source>
        <dbReference type="Proteomes" id="UP001631993"/>
    </source>
</evidence>
<evidence type="ECO:0000256" key="1">
    <source>
        <dbReference type="SAM" id="MobiDB-lite"/>
    </source>
</evidence>
<sequence>PAGRQPLSRSGRLVAHPPTKGGRTTTAHPHEREVGQMYRIWLLLSAALLAAVLHLADLGDPAAAAEPPPGPGPTTSAVAWPK</sequence>
<reference evidence="2 3" key="1">
    <citation type="submission" date="2024-12" db="EMBL/GenBank/DDBJ databases">
        <title>Forecasting of Potato common scab and diversities of Pathogenic streptomyces spp. in china.</title>
        <authorList>
            <person name="Handique U."/>
            <person name="Wu J."/>
        </authorList>
    </citation>
    <scope>NUCLEOTIDE SEQUENCE [LARGE SCALE GENOMIC DNA]</scope>
    <source>
        <strain evidence="2 3">ZRIMU1585</strain>
    </source>
</reference>
<feature type="region of interest" description="Disordered" evidence="1">
    <location>
        <begin position="1"/>
        <end position="31"/>
    </location>
</feature>